<dbReference type="AlphaFoldDB" id="A0A8J6Q3A8"/>
<comment type="caution">
    <text evidence="1">The sequence shown here is derived from an EMBL/GenBank/DDBJ whole genome shotgun (WGS) entry which is preliminary data.</text>
</comment>
<dbReference type="RefSeq" id="WP_188231125.1">
    <property type="nucleotide sequence ID" value="NZ_JACVXB010000007.1"/>
</dbReference>
<proteinExistence type="predicted"/>
<accession>A0A8J6Q3A8</accession>
<organism evidence="1 2">
    <name type="scientific">Aestuariibaculum sediminum</name>
    <dbReference type="NCBI Taxonomy" id="2770637"/>
    <lineage>
        <taxon>Bacteria</taxon>
        <taxon>Pseudomonadati</taxon>
        <taxon>Bacteroidota</taxon>
        <taxon>Flavobacteriia</taxon>
        <taxon>Flavobacteriales</taxon>
        <taxon>Flavobacteriaceae</taxon>
    </lineage>
</organism>
<sequence length="117" mass="13487">MEESNKYNKKADKEKLEAIKELLRPRKCRSFKNGEEISQEVIFHVSDNSELRYVISCLLRVSIAALELEGTSSSPRTPYLSNELAIVTILELINDILPDEQLESYDAIEKLLLERNF</sequence>
<gene>
    <name evidence="1" type="ORF">ICJ83_14505</name>
</gene>
<dbReference type="Proteomes" id="UP000600588">
    <property type="component" value="Unassembled WGS sequence"/>
</dbReference>
<protein>
    <submittedName>
        <fullName evidence="1">Uncharacterized protein</fullName>
    </submittedName>
</protein>
<name>A0A8J6Q3A8_9FLAO</name>
<evidence type="ECO:0000313" key="2">
    <source>
        <dbReference type="Proteomes" id="UP000600588"/>
    </source>
</evidence>
<dbReference type="EMBL" id="JACVXB010000007">
    <property type="protein sequence ID" value="MBD0833344.1"/>
    <property type="molecule type" value="Genomic_DNA"/>
</dbReference>
<reference evidence="1 2" key="1">
    <citation type="submission" date="2020-09" db="EMBL/GenBank/DDBJ databases">
        <title>TT11 complete genome.</title>
        <authorList>
            <person name="Wu Z."/>
        </authorList>
    </citation>
    <scope>NUCLEOTIDE SEQUENCE [LARGE SCALE GENOMIC DNA]</scope>
    <source>
        <strain evidence="1 2">TT11</strain>
    </source>
</reference>
<evidence type="ECO:0000313" key="1">
    <source>
        <dbReference type="EMBL" id="MBD0833344.1"/>
    </source>
</evidence>
<keyword evidence="2" id="KW-1185">Reference proteome</keyword>